<name>A0ACB9SX15_HOLOL</name>
<accession>A0ACB9SX15</accession>
<dbReference type="Proteomes" id="UP001056778">
    <property type="component" value="Chromosome 6"/>
</dbReference>
<evidence type="ECO:0000313" key="2">
    <source>
        <dbReference type="Proteomes" id="UP001056778"/>
    </source>
</evidence>
<dbReference type="EMBL" id="CM043020">
    <property type="protein sequence ID" value="KAI4459118.1"/>
    <property type="molecule type" value="Genomic_DNA"/>
</dbReference>
<organism evidence="1 2">
    <name type="scientific">Holotrichia oblita</name>
    <name type="common">Chafer beetle</name>
    <dbReference type="NCBI Taxonomy" id="644536"/>
    <lineage>
        <taxon>Eukaryota</taxon>
        <taxon>Metazoa</taxon>
        <taxon>Ecdysozoa</taxon>
        <taxon>Arthropoda</taxon>
        <taxon>Hexapoda</taxon>
        <taxon>Insecta</taxon>
        <taxon>Pterygota</taxon>
        <taxon>Neoptera</taxon>
        <taxon>Endopterygota</taxon>
        <taxon>Coleoptera</taxon>
        <taxon>Polyphaga</taxon>
        <taxon>Scarabaeiformia</taxon>
        <taxon>Scarabaeidae</taxon>
        <taxon>Melolonthinae</taxon>
        <taxon>Holotrichia</taxon>
    </lineage>
</organism>
<proteinExistence type="predicted"/>
<keyword evidence="2" id="KW-1185">Reference proteome</keyword>
<evidence type="ECO:0000313" key="1">
    <source>
        <dbReference type="EMBL" id="KAI4459118.1"/>
    </source>
</evidence>
<protein>
    <submittedName>
        <fullName evidence="1">Sodium/hydrogen exchanger family</fullName>
    </submittedName>
</protein>
<sequence>MVTVSLNSINGNTVPTEESHNMEKLDTKPSNRKKLLKKYRTLLDEKSDVITLILILLFCWVITYSIFGDQVGLDSQTFSLVILFLAAKIAGYLISLVKITPMAAMVVMGVILKNIGFIQLDANYTKFIAIFRVVYCQLAIMNIMLPTGLGLDFSSVRKMIWMVLNLATLPVLIEATGLILFSHFLLGLPWIWAILLGSLIAGVSLGVIVSCLFQLKDMAYGVNTGLHILVVAVSTINCVSCIAIFGILLGVVFSTDTLTMRILYGPIALIFGLAYGGSLGMICRYLPSSNEHYLVALRTLLLGLGCLSGAYGGNALGYGAVGPLGCITAGFVASTGWRKQGWESSHPVRMNFVLLWRFFEPIVFSLLGIEIDLSILDGTTIIFCIITVAVPVLLRVVASFVSTYSSNFNLKENIFIAICWIPKTTLQAALGAVALDKARALNDDAMIYYATIVLVISVLSIVLTSPIGGVLIMRIGHKFLHRTIPENTII</sequence>
<gene>
    <name evidence="1" type="ORF">MML48_6g00020148</name>
</gene>
<reference evidence="1" key="1">
    <citation type="submission" date="2022-04" db="EMBL/GenBank/DDBJ databases">
        <title>Chromosome-scale genome assembly of Holotrichia oblita Faldermann.</title>
        <authorList>
            <person name="Rongchong L."/>
        </authorList>
    </citation>
    <scope>NUCLEOTIDE SEQUENCE</scope>
    <source>
        <strain evidence="1">81SQS9</strain>
    </source>
</reference>
<comment type="caution">
    <text evidence="1">The sequence shown here is derived from an EMBL/GenBank/DDBJ whole genome shotgun (WGS) entry which is preliminary data.</text>
</comment>